<dbReference type="GO" id="GO:0009847">
    <property type="term" value="P:spore germination"/>
    <property type="evidence" value="ECO:0007669"/>
    <property type="project" value="InterPro"/>
</dbReference>
<feature type="transmembrane region" description="Helical" evidence="8">
    <location>
        <begin position="348"/>
        <end position="367"/>
    </location>
</feature>
<dbReference type="AlphaFoldDB" id="A0A0P8YE12"/>
<feature type="transmembrane region" description="Helical" evidence="8">
    <location>
        <begin position="51"/>
        <end position="72"/>
    </location>
</feature>
<evidence type="ECO:0000256" key="7">
    <source>
        <dbReference type="ARBA" id="ARBA00023136"/>
    </source>
</evidence>
<feature type="transmembrane region" description="Helical" evidence="8">
    <location>
        <begin position="130"/>
        <end position="146"/>
    </location>
</feature>
<evidence type="ECO:0000256" key="5">
    <source>
        <dbReference type="ARBA" id="ARBA00022692"/>
    </source>
</evidence>
<feature type="transmembrane region" description="Helical" evidence="8">
    <location>
        <begin position="314"/>
        <end position="333"/>
    </location>
</feature>
<protein>
    <submittedName>
        <fullName evidence="9">Spore germination protein YndE</fullName>
    </submittedName>
</protein>
<reference evidence="9 10" key="1">
    <citation type="submission" date="2015-09" db="EMBL/GenBank/DDBJ databases">
        <title>Genome sequence of Oxobacter pfennigii DSM 3222.</title>
        <authorList>
            <person name="Poehlein A."/>
            <person name="Bengelsdorf F.R."/>
            <person name="Schiel-Bengelsdorf B."/>
            <person name="Duerre P."/>
            <person name="Daniel R."/>
        </authorList>
    </citation>
    <scope>NUCLEOTIDE SEQUENCE [LARGE SCALE GENOMIC DNA]</scope>
    <source>
        <strain evidence="9 10">DSM 3222</strain>
    </source>
</reference>
<keyword evidence="4" id="KW-0309">Germination</keyword>
<keyword evidence="3" id="KW-0813">Transport</keyword>
<feature type="transmembrane region" description="Helical" evidence="8">
    <location>
        <begin position="158"/>
        <end position="178"/>
    </location>
</feature>
<keyword evidence="7 8" id="KW-0472">Membrane</keyword>
<dbReference type="NCBIfam" id="TIGR00912">
    <property type="entry name" value="2A0309"/>
    <property type="match status" value="1"/>
</dbReference>
<gene>
    <name evidence="9" type="primary">yndE_1</name>
    <name evidence="9" type="ORF">OXPF_06980</name>
</gene>
<dbReference type="PANTHER" id="PTHR34975">
    <property type="entry name" value="SPORE GERMINATION PROTEIN A2"/>
    <property type="match status" value="1"/>
</dbReference>
<name>A0A0P8YE12_9CLOT</name>
<keyword evidence="5 8" id="KW-0812">Transmembrane</keyword>
<feature type="transmembrane region" description="Helical" evidence="8">
    <location>
        <begin position="281"/>
        <end position="302"/>
    </location>
</feature>
<sequence>MSHPYSERDNQEENAVSKEVISNKQAISIMVIFLSGTSSASLFGITAGKDVWMAVVLSVLAALITGIGFAKIHFDYPDKNLFDVLEICFGKIGGKIIGLLFTAYFFQTGIDVLSNITFFIQTVTLPETPRLATIFFIMLLCLWVAKEGTEVLGRWTEFFIPLYITAIFIAVILLIPKMELKNIQPMLYDGIKPVLRGAFYTFSFPFGEIVIFSAIFSSFQSKKFSFKVYIVSLLLGGIMVLIVSLTDLLVLGVDVASELYYPSYSVVSKIDVGNFLQRMEIIAALVMMLGGFVKVSVYLIAISKGLSKVFGYKSYRFLTTPAALLLISTSIFFHKSILEYDGWNNETWPYLAIVFQLFLPAILFFACEIKRMIRVDKKYGLG</sequence>
<comment type="similarity">
    <text evidence="2">Belongs to the amino acid-polyamine-organocation (APC) superfamily. Spore germination protein (SGP) (TC 2.A.3.9) family.</text>
</comment>
<evidence type="ECO:0000256" key="8">
    <source>
        <dbReference type="SAM" id="Phobius"/>
    </source>
</evidence>
<comment type="subcellular location">
    <subcellularLocation>
        <location evidence="1">Membrane</location>
        <topology evidence="1">Multi-pass membrane protein</topology>
    </subcellularLocation>
</comment>
<evidence type="ECO:0000313" key="9">
    <source>
        <dbReference type="EMBL" id="KPU45465.1"/>
    </source>
</evidence>
<dbReference type="STRING" id="36849.OXPF_06980"/>
<dbReference type="EMBL" id="LKET01000021">
    <property type="protein sequence ID" value="KPU45465.1"/>
    <property type="molecule type" value="Genomic_DNA"/>
</dbReference>
<evidence type="ECO:0000256" key="2">
    <source>
        <dbReference type="ARBA" id="ARBA00007998"/>
    </source>
</evidence>
<evidence type="ECO:0000256" key="3">
    <source>
        <dbReference type="ARBA" id="ARBA00022448"/>
    </source>
</evidence>
<feature type="transmembrane region" description="Helical" evidence="8">
    <location>
        <begin position="26"/>
        <end position="45"/>
    </location>
</feature>
<feature type="transmembrane region" description="Helical" evidence="8">
    <location>
        <begin position="228"/>
        <end position="253"/>
    </location>
</feature>
<evidence type="ECO:0000256" key="1">
    <source>
        <dbReference type="ARBA" id="ARBA00004141"/>
    </source>
</evidence>
<dbReference type="InterPro" id="IPR004761">
    <property type="entry name" value="Spore_GerAB"/>
</dbReference>
<evidence type="ECO:0000256" key="4">
    <source>
        <dbReference type="ARBA" id="ARBA00022544"/>
    </source>
</evidence>
<feature type="transmembrane region" description="Helical" evidence="8">
    <location>
        <begin position="198"/>
        <end position="216"/>
    </location>
</feature>
<comment type="caution">
    <text evidence="9">The sequence shown here is derived from an EMBL/GenBank/DDBJ whole genome shotgun (WGS) entry which is preliminary data.</text>
</comment>
<dbReference type="PANTHER" id="PTHR34975:SF2">
    <property type="entry name" value="SPORE GERMINATION PROTEIN A2"/>
    <property type="match status" value="1"/>
</dbReference>
<accession>A0A0P8YE12</accession>
<dbReference type="Pfam" id="PF03845">
    <property type="entry name" value="Spore_permease"/>
    <property type="match status" value="1"/>
</dbReference>
<dbReference type="GO" id="GO:0016020">
    <property type="term" value="C:membrane"/>
    <property type="evidence" value="ECO:0007669"/>
    <property type="project" value="UniProtKB-SubCell"/>
</dbReference>
<keyword evidence="6 8" id="KW-1133">Transmembrane helix</keyword>
<evidence type="ECO:0000256" key="6">
    <source>
        <dbReference type="ARBA" id="ARBA00022989"/>
    </source>
</evidence>
<feature type="transmembrane region" description="Helical" evidence="8">
    <location>
        <begin position="92"/>
        <end position="110"/>
    </location>
</feature>
<keyword evidence="10" id="KW-1185">Reference proteome</keyword>
<evidence type="ECO:0000313" key="10">
    <source>
        <dbReference type="Proteomes" id="UP000050326"/>
    </source>
</evidence>
<proteinExistence type="inferred from homology"/>
<organism evidence="9 10">
    <name type="scientific">Oxobacter pfennigii</name>
    <dbReference type="NCBI Taxonomy" id="36849"/>
    <lineage>
        <taxon>Bacteria</taxon>
        <taxon>Bacillati</taxon>
        <taxon>Bacillota</taxon>
        <taxon>Clostridia</taxon>
        <taxon>Eubacteriales</taxon>
        <taxon>Clostridiaceae</taxon>
        <taxon>Oxobacter</taxon>
    </lineage>
</organism>
<dbReference type="Proteomes" id="UP000050326">
    <property type="component" value="Unassembled WGS sequence"/>
</dbReference>